<dbReference type="AlphaFoldDB" id="A0A6I4NYI3"/>
<feature type="compositionally biased region" description="Basic and acidic residues" evidence="1">
    <location>
        <begin position="44"/>
        <end position="98"/>
    </location>
</feature>
<reference evidence="2 3" key="1">
    <citation type="submission" date="2019-12" db="EMBL/GenBank/DDBJ databases">
        <authorList>
            <person name="Kim Y.S."/>
        </authorList>
    </citation>
    <scope>NUCLEOTIDE SEQUENCE [LARGE SCALE GENOMIC DNA]</scope>
    <source>
        <strain evidence="2 3">MMS17-SY077</strain>
    </source>
</reference>
<evidence type="ECO:0000256" key="1">
    <source>
        <dbReference type="SAM" id="MobiDB-lite"/>
    </source>
</evidence>
<feature type="region of interest" description="Disordered" evidence="1">
    <location>
        <begin position="1"/>
        <end position="98"/>
    </location>
</feature>
<accession>A0A6I4NYI3</accession>
<feature type="region of interest" description="Disordered" evidence="1">
    <location>
        <begin position="153"/>
        <end position="213"/>
    </location>
</feature>
<evidence type="ECO:0000313" key="3">
    <source>
        <dbReference type="Proteomes" id="UP000438182"/>
    </source>
</evidence>
<sequence>MAGTGGANGTTRKASKSDASPGSRQIDEERERRLAHRRQWVAANRERIRESNRQWRLNNLERARQLNRESMARAAERQRRERAQRRKAAERSRRWKEAHPERVREKHRRWVEVNRDKVRAYNRDYHRRHQDASRQRTTAWRDEHPERMAELRKEWAERNKDKRAEYQRKRREDPAKRQADLEANAAARRLRRKLVREGLPPRRLHPTSAAERRANDRAASAFFEDPQAARRLRQSAASAEALLDYVRKHRVKLRADTRAALQRREQAGLPPIDAEQHFYARAVEAVLRRRIRTDLLTGRDVAAAVRTTRAVVRREERQAELEKLVQSVVTYIHRNATRLIADAELENRFRRRNGKPPAGLEALVVGMAVAEVHPEAAAVLPDGELRAVERRVRARVHLARNEGAQLGPPAWSFRVLH</sequence>
<keyword evidence="3" id="KW-1185">Reference proteome</keyword>
<organism evidence="2 3">
    <name type="scientific">Agromyces seonyuensis</name>
    <dbReference type="NCBI Taxonomy" id="2662446"/>
    <lineage>
        <taxon>Bacteria</taxon>
        <taxon>Bacillati</taxon>
        <taxon>Actinomycetota</taxon>
        <taxon>Actinomycetes</taxon>
        <taxon>Micrococcales</taxon>
        <taxon>Microbacteriaceae</taxon>
        <taxon>Agromyces</taxon>
    </lineage>
</organism>
<dbReference type="Proteomes" id="UP000438182">
    <property type="component" value="Unassembled WGS sequence"/>
</dbReference>
<dbReference type="EMBL" id="WSTA01000060">
    <property type="protein sequence ID" value="MWB99430.1"/>
    <property type="molecule type" value="Genomic_DNA"/>
</dbReference>
<name>A0A6I4NYI3_9MICO</name>
<protein>
    <submittedName>
        <fullName evidence="2">Uncharacterized protein</fullName>
    </submittedName>
</protein>
<gene>
    <name evidence="2" type="ORF">GB864_12840</name>
</gene>
<feature type="region of interest" description="Disordered" evidence="1">
    <location>
        <begin position="126"/>
        <end position="145"/>
    </location>
</feature>
<comment type="caution">
    <text evidence="2">The sequence shown here is derived from an EMBL/GenBank/DDBJ whole genome shotgun (WGS) entry which is preliminary data.</text>
</comment>
<dbReference type="RefSeq" id="WP_160425661.1">
    <property type="nucleotide sequence ID" value="NZ_WSTA01000060.1"/>
</dbReference>
<evidence type="ECO:0000313" key="2">
    <source>
        <dbReference type="EMBL" id="MWB99430.1"/>
    </source>
</evidence>
<feature type="compositionally biased region" description="Basic and acidic residues" evidence="1">
    <location>
        <begin position="153"/>
        <end position="180"/>
    </location>
</feature>
<feature type="compositionally biased region" description="Polar residues" evidence="1">
    <location>
        <begin position="9"/>
        <end position="23"/>
    </location>
</feature>
<proteinExistence type="predicted"/>